<organism evidence="13 14">
    <name type="scientific">Sphingomonas rhizophila</name>
    <dbReference type="NCBI Taxonomy" id="2071607"/>
    <lineage>
        <taxon>Bacteria</taxon>
        <taxon>Pseudomonadati</taxon>
        <taxon>Pseudomonadota</taxon>
        <taxon>Alphaproteobacteria</taxon>
        <taxon>Sphingomonadales</taxon>
        <taxon>Sphingomonadaceae</taxon>
        <taxon>Sphingomonas</taxon>
    </lineage>
</organism>
<keyword evidence="6 11" id="KW-0819">tRNA processing</keyword>
<feature type="binding site" evidence="11">
    <location>
        <begin position="266"/>
        <end position="280"/>
    </location>
    <ligand>
        <name>NAD(+)</name>
        <dbReference type="ChEBI" id="CHEBI:57540"/>
    </ligand>
</feature>
<sequence length="601" mass="63955">MYDVIVIGGGHAGVEAACAAARRGASVAIVTMRSTDIGQMSCNPSIGGVGKGHLVREVDALGGIMARAADRAAIHRRMLNASKGAAVRGPRVQADRRLFAKAVRAEVARTGVEILADEAISLLIDNGRISGVALASAGPVSARSLILATGTFLGATLFRGSERWAGGRIGDRRSDRLAAQVREAGLADRKLKTGTPPRLDGRTIDWARLSPQPSDRTEWRLALSPGPQPLPQLACAITRTNPEAHEAIRSGLCRSPLFSGEIEGRGPRYCPSIEDKVVRFGDRDSHQIFLEPEGLDDSTVYPNGISTSLPVDVQQAFLNAVAGLERATITQPGYAVEYAHADPRKLSGDLGHRDVPGLFLAGQINGTTGYEEAAAQGLVAGANAAAFALDLEKLVLDRSNSYLGVMIDDLTLQGVSEPYRMLTARAEHRLALRADNAITRLAPIAITLGLLDPEQRDLASKYLQHKATADAALSERVKGSELGAALGDQTRTLAEWLARDGLRDAIQDRLDSSEAASEAIDDAQYAPYVARQRTEIEIRRRDGSLPIPPDLAFDSVPGLSTEMIERLSASRPETLDQATRIAGVTPAALAAIHFAIARKAA</sequence>
<evidence type="ECO:0000256" key="6">
    <source>
        <dbReference type="ARBA" id="ARBA00022694"/>
    </source>
</evidence>
<dbReference type="Gene3D" id="1.10.150.570">
    <property type="entry name" value="GidA associated domain, C-terminal subdomain"/>
    <property type="match status" value="1"/>
</dbReference>
<comment type="caution">
    <text evidence="11">Lacks conserved residue(s) required for the propagation of feature annotation.</text>
</comment>
<feature type="domain" description="tRNA uridine 5-carboxymethylaminomethyl modification enzyme C-terminal subdomain" evidence="12">
    <location>
        <begin position="523"/>
        <end position="594"/>
    </location>
</feature>
<dbReference type="GO" id="GO:0030488">
    <property type="term" value="P:tRNA methylation"/>
    <property type="evidence" value="ECO:0007669"/>
    <property type="project" value="TreeGrafter"/>
</dbReference>
<dbReference type="FunFam" id="3.50.50.60:FF:000002">
    <property type="entry name" value="tRNA uridine 5-carboxymethylaminomethyl modification enzyme MnmG"/>
    <property type="match status" value="1"/>
</dbReference>
<feature type="binding site" evidence="11">
    <location>
        <begin position="8"/>
        <end position="13"/>
    </location>
    <ligand>
        <name>FAD</name>
        <dbReference type="ChEBI" id="CHEBI:57692"/>
    </ligand>
</feature>
<dbReference type="PANTHER" id="PTHR11806:SF0">
    <property type="entry name" value="PROTEIN MTO1 HOMOLOG, MITOCHONDRIAL"/>
    <property type="match status" value="1"/>
</dbReference>
<dbReference type="SUPFAM" id="SSF51905">
    <property type="entry name" value="FAD/NAD(P)-binding domain"/>
    <property type="match status" value="1"/>
</dbReference>
<dbReference type="Pfam" id="PF13932">
    <property type="entry name" value="SAM_GIDA_C"/>
    <property type="match status" value="1"/>
</dbReference>
<dbReference type="InterPro" id="IPR036188">
    <property type="entry name" value="FAD/NAD-bd_sf"/>
</dbReference>
<dbReference type="GO" id="GO:0005829">
    <property type="term" value="C:cytosol"/>
    <property type="evidence" value="ECO:0007669"/>
    <property type="project" value="TreeGrafter"/>
</dbReference>
<dbReference type="InterPro" id="IPR040131">
    <property type="entry name" value="MnmG_N"/>
</dbReference>
<dbReference type="FunFam" id="1.10.150.570:FF:000001">
    <property type="entry name" value="tRNA uridine 5-carboxymethylaminomethyl modification enzyme MnmG"/>
    <property type="match status" value="1"/>
</dbReference>
<comment type="subcellular location">
    <subcellularLocation>
        <location evidence="11">Cytoplasm</location>
    </subcellularLocation>
</comment>
<keyword evidence="8 11" id="KW-0520">NAD</keyword>
<evidence type="ECO:0000256" key="3">
    <source>
        <dbReference type="ARBA" id="ARBA00007653"/>
    </source>
</evidence>
<evidence type="ECO:0000256" key="5">
    <source>
        <dbReference type="ARBA" id="ARBA00022630"/>
    </source>
</evidence>
<dbReference type="PANTHER" id="PTHR11806">
    <property type="entry name" value="GLUCOSE INHIBITED DIVISION PROTEIN A"/>
    <property type="match status" value="1"/>
</dbReference>
<dbReference type="Pfam" id="PF01134">
    <property type="entry name" value="GIDA"/>
    <property type="match status" value="1"/>
</dbReference>
<keyword evidence="7 11" id="KW-0274">FAD</keyword>
<dbReference type="PROSITE" id="PS01280">
    <property type="entry name" value="GIDA_1"/>
    <property type="match status" value="1"/>
</dbReference>
<dbReference type="HAMAP" id="MF_00129">
    <property type="entry name" value="MnmG_GidA"/>
    <property type="match status" value="1"/>
</dbReference>
<dbReference type="EMBL" id="CP060717">
    <property type="protein sequence ID" value="QNN64869.1"/>
    <property type="molecule type" value="Genomic_DNA"/>
</dbReference>
<dbReference type="KEGG" id="srhi:H9L12_11645"/>
<evidence type="ECO:0000256" key="4">
    <source>
        <dbReference type="ARBA" id="ARBA00020461"/>
    </source>
</evidence>
<evidence type="ECO:0000256" key="2">
    <source>
        <dbReference type="ARBA" id="ARBA00003717"/>
    </source>
</evidence>
<dbReference type="GO" id="GO:0050660">
    <property type="term" value="F:flavin adenine dinucleotide binding"/>
    <property type="evidence" value="ECO:0007669"/>
    <property type="project" value="UniProtKB-UniRule"/>
</dbReference>
<keyword evidence="14" id="KW-1185">Reference proteome</keyword>
<evidence type="ECO:0000256" key="7">
    <source>
        <dbReference type="ARBA" id="ARBA00022827"/>
    </source>
</evidence>
<evidence type="ECO:0000259" key="12">
    <source>
        <dbReference type="SMART" id="SM01228"/>
    </source>
</evidence>
<gene>
    <name evidence="11 13" type="primary">mnmG</name>
    <name evidence="11" type="synonym">gidA</name>
    <name evidence="13" type="ORF">H9L12_11645</name>
</gene>
<dbReference type="SMART" id="SM01228">
    <property type="entry name" value="GIDA_assoc_3"/>
    <property type="match status" value="1"/>
</dbReference>
<dbReference type="GO" id="GO:0002098">
    <property type="term" value="P:tRNA wobble uridine modification"/>
    <property type="evidence" value="ECO:0007669"/>
    <property type="project" value="InterPro"/>
</dbReference>
<keyword evidence="5 11" id="KW-0285">Flavoprotein</keyword>
<comment type="subunit">
    <text evidence="9 11">Homodimer. Heterotetramer of two MnmE and two MnmG subunits.</text>
</comment>
<dbReference type="PRINTS" id="PR00411">
    <property type="entry name" value="PNDRDTASEI"/>
</dbReference>
<keyword evidence="11" id="KW-0963">Cytoplasm</keyword>
<comment type="function">
    <text evidence="2 11">NAD-binding protein involved in the addition of a carboxymethylaminomethyl (cmnm) group at the wobble position (U34) of certain tRNAs, forming tRNA-cmnm(5)s(2)U34.</text>
</comment>
<accession>A0A7G9SAJ4</accession>
<dbReference type="AlphaFoldDB" id="A0A7G9SAJ4"/>
<dbReference type="InterPro" id="IPR044920">
    <property type="entry name" value="MnmG_C_subdom_sf"/>
</dbReference>
<evidence type="ECO:0000256" key="10">
    <source>
        <dbReference type="ARBA" id="ARBA00031800"/>
    </source>
</evidence>
<dbReference type="InterPro" id="IPR004416">
    <property type="entry name" value="MnmG"/>
</dbReference>
<dbReference type="Proteomes" id="UP000515955">
    <property type="component" value="Chromosome"/>
</dbReference>
<dbReference type="InterPro" id="IPR047001">
    <property type="entry name" value="MnmG_C_subdom"/>
</dbReference>
<dbReference type="Gene3D" id="3.50.50.60">
    <property type="entry name" value="FAD/NAD(P)-binding domain"/>
    <property type="match status" value="2"/>
</dbReference>
<reference evidence="13 14" key="1">
    <citation type="submission" date="2020-08" db="EMBL/GenBank/DDBJ databases">
        <title>Genome sequence of Sphingomonas rhizophila KACC 19189T.</title>
        <authorList>
            <person name="Hyun D.-W."/>
            <person name="Bae J.-W."/>
        </authorList>
    </citation>
    <scope>NUCLEOTIDE SEQUENCE [LARGE SCALE GENOMIC DNA]</scope>
    <source>
        <strain evidence="13 14">KACC 19189</strain>
    </source>
</reference>
<evidence type="ECO:0000313" key="14">
    <source>
        <dbReference type="Proteomes" id="UP000515955"/>
    </source>
</evidence>
<evidence type="ECO:0000256" key="11">
    <source>
        <dbReference type="HAMAP-Rule" id="MF_00129"/>
    </source>
</evidence>
<comment type="similarity">
    <text evidence="3 11">Belongs to the MnmG family.</text>
</comment>
<evidence type="ECO:0000256" key="8">
    <source>
        <dbReference type="ARBA" id="ARBA00023027"/>
    </source>
</evidence>
<dbReference type="InterPro" id="IPR026904">
    <property type="entry name" value="MnmG_C"/>
</dbReference>
<dbReference type="PROSITE" id="PS01281">
    <property type="entry name" value="GIDA_2"/>
    <property type="match status" value="1"/>
</dbReference>
<protein>
    <recommendedName>
        <fullName evidence="4 11">tRNA uridine 5-carboxymethylaminomethyl modification enzyme MnmG</fullName>
    </recommendedName>
    <alternativeName>
        <fullName evidence="10 11">Glucose-inhibited division protein A</fullName>
    </alternativeName>
</protein>
<evidence type="ECO:0000256" key="1">
    <source>
        <dbReference type="ARBA" id="ARBA00001974"/>
    </source>
</evidence>
<dbReference type="InterPro" id="IPR002218">
    <property type="entry name" value="MnmG-rel"/>
</dbReference>
<dbReference type="InterPro" id="IPR020595">
    <property type="entry name" value="MnmG-rel_CS"/>
</dbReference>
<comment type="cofactor">
    <cofactor evidence="1 11">
        <name>FAD</name>
        <dbReference type="ChEBI" id="CHEBI:57692"/>
    </cofactor>
</comment>
<proteinExistence type="inferred from homology"/>
<evidence type="ECO:0000256" key="9">
    <source>
        <dbReference type="ARBA" id="ARBA00025948"/>
    </source>
</evidence>
<evidence type="ECO:0000313" key="13">
    <source>
        <dbReference type="EMBL" id="QNN64869.1"/>
    </source>
</evidence>
<dbReference type="NCBIfam" id="TIGR00136">
    <property type="entry name" value="mnmG_gidA"/>
    <property type="match status" value="1"/>
</dbReference>
<dbReference type="RefSeq" id="WP_187541868.1">
    <property type="nucleotide sequence ID" value="NZ_CP060717.1"/>
</dbReference>
<name>A0A7G9SAJ4_9SPHN</name>
<dbReference type="PRINTS" id="PR00368">
    <property type="entry name" value="FADPNR"/>
</dbReference>